<accession>A0A8S5MM19</accession>
<protein>
    <submittedName>
        <fullName evidence="2">Uncharacterized protein</fullName>
    </submittedName>
</protein>
<sequence>MIRKRLELYPLIRYTSISFIFNYLIISILYAFYVYLPMF</sequence>
<organism evidence="2">
    <name type="scientific">Myoviridae sp. ctzyI3</name>
    <dbReference type="NCBI Taxonomy" id="2826722"/>
    <lineage>
        <taxon>Viruses</taxon>
        <taxon>Duplodnaviria</taxon>
        <taxon>Heunggongvirae</taxon>
        <taxon>Uroviricota</taxon>
        <taxon>Caudoviricetes</taxon>
    </lineage>
</organism>
<keyword evidence="1" id="KW-0812">Transmembrane</keyword>
<proteinExistence type="predicted"/>
<evidence type="ECO:0000256" key="1">
    <source>
        <dbReference type="SAM" id="Phobius"/>
    </source>
</evidence>
<keyword evidence="1" id="KW-1133">Transmembrane helix</keyword>
<name>A0A8S5MM19_9CAUD</name>
<feature type="transmembrane region" description="Helical" evidence="1">
    <location>
        <begin position="12"/>
        <end position="36"/>
    </location>
</feature>
<keyword evidence="1" id="KW-0472">Membrane</keyword>
<reference evidence="2" key="1">
    <citation type="journal article" date="2021" name="Proc. Natl. Acad. Sci. U.S.A.">
        <title>A Catalog of Tens of Thousands of Viruses from Human Metagenomes Reveals Hidden Associations with Chronic Diseases.</title>
        <authorList>
            <person name="Tisza M.J."/>
            <person name="Buck C.B."/>
        </authorList>
    </citation>
    <scope>NUCLEOTIDE SEQUENCE</scope>
    <source>
        <strain evidence="2">CtzyI3</strain>
    </source>
</reference>
<evidence type="ECO:0000313" key="2">
    <source>
        <dbReference type="EMBL" id="DAD83218.1"/>
    </source>
</evidence>
<dbReference type="EMBL" id="BK014931">
    <property type="protein sequence ID" value="DAD83218.1"/>
    <property type="molecule type" value="Genomic_DNA"/>
</dbReference>